<keyword evidence="6 7" id="KW-0472">Membrane</keyword>
<reference evidence="10" key="1">
    <citation type="journal article" date="2012" name="Science">
        <title>The Paleozoic origin of enzymatic lignin decomposition reconstructed from 31 fungal genomes.</title>
        <authorList>
            <person name="Floudas D."/>
            <person name="Binder M."/>
            <person name="Riley R."/>
            <person name="Barry K."/>
            <person name="Blanchette R.A."/>
            <person name="Henrissat B."/>
            <person name="Martinez A.T."/>
            <person name="Otillar R."/>
            <person name="Spatafora J.W."/>
            <person name="Yadav J.S."/>
            <person name="Aerts A."/>
            <person name="Benoit I."/>
            <person name="Boyd A."/>
            <person name="Carlson A."/>
            <person name="Copeland A."/>
            <person name="Coutinho P.M."/>
            <person name="de Vries R.P."/>
            <person name="Ferreira P."/>
            <person name="Findley K."/>
            <person name="Foster B."/>
            <person name="Gaskell J."/>
            <person name="Glotzer D."/>
            <person name="Gorecki P."/>
            <person name="Heitman J."/>
            <person name="Hesse C."/>
            <person name="Hori C."/>
            <person name="Igarashi K."/>
            <person name="Jurgens J.A."/>
            <person name="Kallen N."/>
            <person name="Kersten P."/>
            <person name="Kohler A."/>
            <person name="Kuees U."/>
            <person name="Kumar T.K.A."/>
            <person name="Kuo A."/>
            <person name="LaButti K."/>
            <person name="Larrondo L.F."/>
            <person name="Lindquist E."/>
            <person name="Ling A."/>
            <person name="Lombard V."/>
            <person name="Lucas S."/>
            <person name="Lundell T."/>
            <person name="Martin R."/>
            <person name="McLaughlin D.J."/>
            <person name="Morgenstern I."/>
            <person name="Morin E."/>
            <person name="Murat C."/>
            <person name="Nagy L.G."/>
            <person name="Nolan M."/>
            <person name="Ohm R.A."/>
            <person name="Patyshakuliyeva A."/>
            <person name="Rokas A."/>
            <person name="Ruiz-Duenas F.J."/>
            <person name="Sabat G."/>
            <person name="Salamov A."/>
            <person name="Samejima M."/>
            <person name="Schmutz J."/>
            <person name="Slot J.C."/>
            <person name="St John F."/>
            <person name="Stenlid J."/>
            <person name="Sun H."/>
            <person name="Sun S."/>
            <person name="Syed K."/>
            <person name="Tsang A."/>
            <person name="Wiebenga A."/>
            <person name="Young D."/>
            <person name="Pisabarro A."/>
            <person name="Eastwood D.C."/>
            <person name="Martin F."/>
            <person name="Cullen D."/>
            <person name="Grigoriev I.V."/>
            <person name="Hibbett D.S."/>
        </authorList>
    </citation>
    <scope>NUCLEOTIDE SEQUENCE [LARGE SCALE GENOMIC DNA]</scope>
    <source>
        <strain evidence="10">TFB10046</strain>
    </source>
</reference>
<accession>J0WX15</accession>
<feature type="transmembrane region" description="Helical" evidence="7">
    <location>
        <begin position="430"/>
        <end position="451"/>
    </location>
</feature>
<dbReference type="Proteomes" id="UP000006514">
    <property type="component" value="Unassembled WGS sequence"/>
</dbReference>
<dbReference type="InterPro" id="IPR011701">
    <property type="entry name" value="MFS"/>
</dbReference>
<keyword evidence="5 7" id="KW-1133">Transmembrane helix</keyword>
<comment type="subcellular location">
    <subcellularLocation>
        <location evidence="1">Membrane</location>
        <topology evidence="1">Multi-pass membrane protein</topology>
    </subcellularLocation>
</comment>
<dbReference type="CDD" id="cd17316">
    <property type="entry name" value="MFS_SV2_like"/>
    <property type="match status" value="1"/>
</dbReference>
<evidence type="ECO:0000256" key="4">
    <source>
        <dbReference type="ARBA" id="ARBA00022692"/>
    </source>
</evidence>
<feature type="transmembrane region" description="Helical" evidence="7">
    <location>
        <begin position="405"/>
        <end position="424"/>
    </location>
</feature>
<sequence>MSDMEKEKGPEPAYFVDAKTLDDDLSTTTTAVDLLSHEHTDAALDAKMRLVNNTIDEIGFTGYQWKMFMLNGFGYAVDSLIMLIQSIIARQAALEFHPGFANGLTVATYVGLLIGALFWGLSADIIGRRFAFNCSLMICSIFAIIAGAATNWIVLGLFVSLACFGAGGNLVLDTTVFLEYLPSKDQWVLTAMAAWWGVGQLIAGLFAWAFLPNFSCPDPLYHPDAPPCVRKDNMGWRYVWFAGGGLVFVMSVLRITVIRLRETPKYLIAEGKDAEVVATLQEIATKYNRPCSLTLEKLEACGTTSSSHAKSRASFSEVWIHIRGLYLSKRMGLSTTLIWFSWMCIGLAYPLYNVFLPAYLASRGAQFGQTSSYIQWRNYAIINLCGIFGPIPAGFMCATRIGRRGAMVVGALLTTIFLFAYTKVRSEAQNFGFNCAVYFCLNIYYGTLFAYTPEVLPSAHRGTGNGIAIGLNRVMGILSAVIGMVADTTTPVPIYICAALYIVLAVVSACFPFEPYGRRSS</sequence>
<feature type="transmembrane region" description="Helical" evidence="7">
    <location>
        <begin position="130"/>
        <end position="149"/>
    </location>
</feature>
<dbReference type="InterPro" id="IPR020846">
    <property type="entry name" value="MFS_dom"/>
</dbReference>
<evidence type="ECO:0000313" key="10">
    <source>
        <dbReference type="Proteomes" id="UP000006514"/>
    </source>
</evidence>
<feature type="transmembrane region" description="Helical" evidence="7">
    <location>
        <begin position="68"/>
        <end position="88"/>
    </location>
</feature>
<proteinExistence type="inferred from homology"/>
<dbReference type="eggNOG" id="KOG0253">
    <property type="taxonomic scope" value="Eukaryota"/>
</dbReference>
<feature type="transmembrane region" description="Helical" evidence="7">
    <location>
        <begin position="380"/>
        <end position="398"/>
    </location>
</feature>
<keyword evidence="3" id="KW-0813">Transport</keyword>
<dbReference type="InParanoid" id="J0WX15"/>
<dbReference type="KEGG" id="adl:AURDEDRAFT_127355"/>
<evidence type="ECO:0000259" key="8">
    <source>
        <dbReference type="PROSITE" id="PS50850"/>
    </source>
</evidence>
<dbReference type="PANTHER" id="PTHR23511:SF4">
    <property type="entry name" value="MAJOR FACILITATOR SUPERFAMILY (MFS) PROFILE DOMAIN-CONTAINING PROTEIN"/>
    <property type="match status" value="1"/>
</dbReference>
<feature type="transmembrane region" description="Helical" evidence="7">
    <location>
        <begin position="337"/>
        <end position="360"/>
    </location>
</feature>
<dbReference type="SUPFAM" id="SSF103473">
    <property type="entry name" value="MFS general substrate transporter"/>
    <property type="match status" value="1"/>
</dbReference>
<evidence type="ECO:0000256" key="2">
    <source>
        <dbReference type="ARBA" id="ARBA00008335"/>
    </source>
</evidence>
<feature type="transmembrane region" description="Helical" evidence="7">
    <location>
        <begin position="463"/>
        <end position="486"/>
    </location>
</feature>
<feature type="transmembrane region" description="Helical" evidence="7">
    <location>
        <begin position="193"/>
        <end position="211"/>
    </location>
</feature>
<dbReference type="Gene3D" id="1.20.1250.20">
    <property type="entry name" value="MFS general substrate transporter like domains"/>
    <property type="match status" value="1"/>
</dbReference>
<evidence type="ECO:0000256" key="3">
    <source>
        <dbReference type="ARBA" id="ARBA00022448"/>
    </source>
</evidence>
<gene>
    <name evidence="9" type="ORF">AURDEDRAFT_127355</name>
</gene>
<dbReference type="EMBL" id="JH687797">
    <property type="protein sequence ID" value="EJD40972.1"/>
    <property type="molecule type" value="Genomic_DNA"/>
</dbReference>
<dbReference type="PROSITE" id="PS50850">
    <property type="entry name" value="MFS"/>
    <property type="match status" value="1"/>
</dbReference>
<keyword evidence="10" id="KW-1185">Reference proteome</keyword>
<feature type="transmembrane region" description="Helical" evidence="7">
    <location>
        <begin position="492"/>
        <end position="513"/>
    </location>
</feature>
<dbReference type="AlphaFoldDB" id="J0WX15"/>
<evidence type="ECO:0000256" key="1">
    <source>
        <dbReference type="ARBA" id="ARBA00004141"/>
    </source>
</evidence>
<dbReference type="InterPro" id="IPR036259">
    <property type="entry name" value="MFS_trans_sf"/>
</dbReference>
<dbReference type="Pfam" id="PF07690">
    <property type="entry name" value="MFS_1"/>
    <property type="match status" value="1"/>
</dbReference>
<feature type="transmembrane region" description="Helical" evidence="7">
    <location>
        <begin position="100"/>
        <end position="121"/>
    </location>
</feature>
<organism evidence="9 10">
    <name type="scientific">Auricularia subglabra (strain TFB-10046 / SS5)</name>
    <name type="common">White-rot fungus</name>
    <name type="synonym">Auricularia delicata (strain TFB10046)</name>
    <dbReference type="NCBI Taxonomy" id="717982"/>
    <lineage>
        <taxon>Eukaryota</taxon>
        <taxon>Fungi</taxon>
        <taxon>Dikarya</taxon>
        <taxon>Basidiomycota</taxon>
        <taxon>Agaricomycotina</taxon>
        <taxon>Agaricomycetes</taxon>
        <taxon>Auriculariales</taxon>
        <taxon>Auriculariaceae</taxon>
        <taxon>Auricularia</taxon>
    </lineage>
</organism>
<evidence type="ECO:0000256" key="7">
    <source>
        <dbReference type="SAM" id="Phobius"/>
    </source>
</evidence>
<evidence type="ECO:0000256" key="5">
    <source>
        <dbReference type="ARBA" id="ARBA00022989"/>
    </source>
</evidence>
<keyword evidence="4 7" id="KW-0812">Transmembrane</keyword>
<feature type="domain" description="Major facilitator superfamily (MFS) profile" evidence="8">
    <location>
        <begin position="64"/>
        <end position="516"/>
    </location>
</feature>
<feature type="transmembrane region" description="Helical" evidence="7">
    <location>
        <begin position="238"/>
        <end position="257"/>
    </location>
</feature>
<evidence type="ECO:0000313" key="9">
    <source>
        <dbReference type="EMBL" id="EJD40972.1"/>
    </source>
</evidence>
<dbReference type="GO" id="GO:0016020">
    <property type="term" value="C:membrane"/>
    <property type="evidence" value="ECO:0007669"/>
    <property type="project" value="UniProtKB-SubCell"/>
</dbReference>
<name>J0WX15_AURST</name>
<dbReference type="FunFam" id="1.20.1250.20:FF:000171">
    <property type="entry name" value="MFS general substrate transporter"/>
    <property type="match status" value="1"/>
</dbReference>
<dbReference type="PANTHER" id="PTHR23511">
    <property type="entry name" value="SYNAPTIC VESICLE GLYCOPROTEIN 2"/>
    <property type="match status" value="1"/>
</dbReference>
<protein>
    <submittedName>
        <fullName evidence="9">Membrane transporter</fullName>
    </submittedName>
</protein>
<dbReference type="OrthoDB" id="3936150at2759"/>
<feature type="transmembrane region" description="Helical" evidence="7">
    <location>
        <begin position="155"/>
        <end position="181"/>
    </location>
</feature>
<dbReference type="OMA" id="SGWRYLM"/>
<evidence type="ECO:0000256" key="6">
    <source>
        <dbReference type="ARBA" id="ARBA00023136"/>
    </source>
</evidence>
<dbReference type="GO" id="GO:0022857">
    <property type="term" value="F:transmembrane transporter activity"/>
    <property type="evidence" value="ECO:0007669"/>
    <property type="project" value="InterPro"/>
</dbReference>
<comment type="similarity">
    <text evidence="2">Belongs to the major facilitator superfamily.</text>
</comment>